<gene>
    <name evidence="6" type="primary">bla</name>
    <name evidence="6" type="ORF">RQX22_13465</name>
</gene>
<dbReference type="InterPro" id="IPR012338">
    <property type="entry name" value="Beta-lactam/transpept-like"/>
</dbReference>
<keyword evidence="6" id="KW-0378">Hydrolase</keyword>
<dbReference type="NCBIfam" id="NF033103">
    <property type="entry name" value="bla_class_A"/>
    <property type="match status" value="1"/>
</dbReference>
<evidence type="ECO:0000313" key="7">
    <source>
        <dbReference type="Proteomes" id="UP001259572"/>
    </source>
</evidence>
<dbReference type="Proteomes" id="UP001259572">
    <property type="component" value="Unassembled WGS sequence"/>
</dbReference>
<comment type="similarity">
    <text evidence="2">Belongs to the class-A beta-lactamase family.</text>
</comment>
<reference evidence="6 7" key="1">
    <citation type="submission" date="2023-05" db="EMBL/GenBank/DDBJ databases">
        <authorList>
            <person name="Guo Y."/>
        </authorList>
    </citation>
    <scope>NUCLEOTIDE SEQUENCE [LARGE SCALE GENOMIC DNA]</scope>
    <source>
        <strain evidence="6 7">GR2756</strain>
    </source>
</reference>
<evidence type="ECO:0000259" key="5">
    <source>
        <dbReference type="Pfam" id="PF13354"/>
    </source>
</evidence>
<dbReference type="Gene3D" id="3.40.710.10">
    <property type="entry name" value="DD-peptidase/beta-lactamase superfamily"/>
    <property type="match status" value="1"/>
</dbReference>
<feature type="chain" id="PRO_5046118260" description="beta-lactamase" evidence="4">
    <location>
        <begin position="33"/>
        <end position="388"/>
    </location>
</feature>
<dbReference type="PANTHER" id="PTHR35333">
    <property type="entry name" value="BETA-LACTAMASE"/>
    <property type="match status" value="1"/>
</dbReference>
<evidence type="ECO:0000256" key="4">
    <source>
        <dbReference type="SAM" id="SignalP"/>
    </source>
</evidence>
<feature type="signal peptide" evidence="4">
    <location>
        <begin position="1"/>
        <end position="32"/>
    </location>
</feature>
<comment type="catalytic activity">
    <reaction evidence="1">
        <text>a beta-lactam + H2O = a substituted beta-amino acid</text>
        <dbReference type="Rhea" id="RHEA:20401"/>
        <dbReference type="ChEBI" id="CHEBI:15377"/>
        <dbReference type="ChEBI" id="CHEBI:35627"/>
        <dbReference type="ChEBI" id="CHEBI:140347"/>
        <dbReference type="EC" id="3.5.2.6"/>
    </reaction>
</comment>
<organism evidence="6 7">
    <name type="scientific">Sphingosinicella rhizophila</name>
    <dbReference type="NCBI Taxonomy" id="3050082"/>
    <lineage>
        <taxon>Bacteria</taxon>
        <taxon>Pseudomonadati</taxon>
        <taxon>Pseudomonadota</taxon>
        <taxon>Alphaproteobacteria</taxon>
        <taxon>Sphingomonadales</taxon>
        <taxon>Sphingosinicellaceae</taxon>
        <taxon>Sphingosinicella</taxon>
    </lineage>
</organism>
<keyword evidence="4" id="KW-0732">Signal</keyword>
<dbReference type="RefSeq" id="WP_315727061.1">
    <property type="nucleotide sequence ID" value="NZ_JAVUPU010000006.1"/>
</dbReference>
<dbReference type="PANTHER" id="PTHR35333:SF3">
    <property type="entry name" value="BETA-LACTAMASE-TYPE TRANSPEPTIDASE FOLD CONTAINING PROTEIN"/>
    <property type="match status" value="1"/>
</dbReference>
<protein>
    <recommendedName>
        <fullName evidence="3">beta-lactamase</fullName>
        <ecNumber evidence="3">3.5.2.6</ecNumber>
    </recommendedName>
</protein>
<dbReference type="InterPro" id="IPR045155">
    <property type="entry name" value="Beta-lactam_cat"/>
</dbReference>
<accession>A0ABU3QAJ4</accession>
<sequence length="388" mass="42002">MMETYVRTAKAVPRFLRLVPFAAMAMATQAGAAAQGEPIQLLPSKQNLASQPVPVSPQMATAQRILDGQVQSLGAAFNGDIGIAVKDLQTGWTSQFDGATYFPQQSVSKFWVTLTALDKADRGELDLQKQVTLQREDLTLFNQPIARLIKADGGYTTTLSELIRRAMQHSDNTCNDFVLWRAGGPEAVRDFLREKGITGIRFGPGERLLQSQIAGMNWKQSYSIGNAFTAARASVPTETRKTAFDRYIANPIDGATPLGIVDALDMLKKGKLLSNASTQRLLDIMANTRTGPQRLKGGLAPGWKLAHKTGTGQNFDGATAGYNDIGILTAPDGRSYAVAVMIRRTYAPIPERMAVMQATVRSVIAYQQNLQGYDVAGGSMTRSSSGTH</sequence>
<dbReference type="GO" id="GO:0008800">
    <property type="term" value="F:beta-lactamase activity"/>
    <property type="evidence" value="ECO:0007669"/>
    <property type="project" value="UniProtKB-EC"/>
</dbReference>
<keyword evidence="7" id="KW-1185">Reference proteome</keyword>
<name>A0ABU3QAJ4_9SPHN</name>
<dbReference type="InterPro" id="IPR000871">
    <property type="entry name" value="Beta-lactam_class-A"/>
</dbReference>
<evidence type="ECO:0000256" key="3">
    <source>
        <dbReference type="ARBA" id="ARBA00012865"/>
    </source>
</evidence>
<dbReference type="EC" id="3.5.2.6" evidence="3"/>
<comment type="caution">
    <text evidence="6">The sequence shown here is derived from an EMBL/GenBank/DDBJ whole genome shotgun (WGS) entry which is preliminary data.</text>
</comment>
<evidence type="ECO:0000256" key="1">
    <source>
        <dbReference type="ARBA" id="ARBA00001526"/>
    </source>
</evidence>
<dbReference type="Pfam" id="PF13354">
    <property type="entry name" value="Beta-lactamase2"/>
    <property type="match status" value="1"/>
</dbReference>
<proteinExistence type="inferred from homology"/>
<dbReference type="EMBL" id="JAVUPU010000006">
    <property type="protein sequence ID" value="MDT9599965.1"/>
    <property type="molecule type" value="Genomic_DNA"/>
</dbReference>
<feature type="domain" description="Beta-lactamase class A catalytic" evidence="5">
    <location>
        <begin position="82"/>
        <end position="341"/>
    </location>
</feature>
<dbReference type="SUPFAM" id="SSF56601">
    <property type="entry name" value="beta-lactamase/transpeptidase-like"/>
    <property type="match status" value="1"/>
</dbReference>
<evidence type="ECO:0000256" key="2">
    <source>
        <dbReference type="ARBA" id="ARBA00009009"/>
    </source>
</evidence>
<evidence type="ECO:0000313" key="6">
    <source>
        <dbReference type="EMBL" id="MDT9599965.1"/>
    </source>
</evidence>
<dbReference type="PRINTS" id="PR00118">
    <property type="entry name" value="BLACTAMASEA"/>
</dbReference>